<organism evidence="5 6">
    <name type="scientific">Catellatospora bangladeshensis</name>
    <dbReference type="NCBI Taxonomy" id="310355"/>
    <lineage>
        <taxon>Bacteria</taxon>
        <taxon>Bacillati</taxon>
        <taxon>Actinomycetota</taxon>
        <taxon>Actinomycetes</taxon>
        <taxon>Micromonosporales</taxon>
        <taxon>Micromonosporaceae</taxon>
        <taxon>Catellatospora</taxon>
    </lineage>
</organism>
<dbReference type="PANTHER" id="PTHR46268">
    <property type="entry name" value="STRESS RESPONSE PROTEIN NHAX"/>
    <property type="match status" value="1"/>
</dbReference>
<dbReference type="InterPro" id="IPR006015">
    <property type="entry name" value="Universal_stress_UspA"/>
</dbReference>
<sequence length="293" mass="30548">MDADDAAPVVVGVDGSDSALSAVRLAAGEAARRGVELHIVHAYLKALINDNVDETAAQTEGRPRNDAERVLAEAAAAARATEPGVAATTRHVRDAPTMALLNAARDAQLLVIGNRGLGGFSGLLLGSVAVHLTSRSLTPVLVARGEAHPAGGVVVGVDEAAASRSAVEAAFAVAQQRGAELLAVRAWTPALAMMMPLAPIPYHDGQDWAEHQRHFLASETDESRQRFPDVPLRREVVEGSPGRVLVELSATAQLVVVGSRGRGGFSGMLLGSVSQQILYHASCPVLVVRPKPT</sequence>
<feature type="domain" description="UspA" evidence="4">
    <location>
        <begin position="9"/>
        <end position="144"/>
    </location>
</feature>
<evidence type="ECO:0000313" key="6">
    <source>
        <dbReference type="Proteomes" id="UP000601223"/>
    </source>
</evidence>
<evidence type="ECO:0000256" key="2">
    <source>
        <dbReference type="ARBA" id="ARBA00022741"/>
    </source>
</evidence>
<feature type="domain" description="UspA" evidence="4">
    <location>
        <begin position="153"/>
        <end position="289"/>
    </location>
</feature>
<keyword evidence="3" id="KW-0067">ATP-binding</keyword>
<dbReference type="Proteomes" id="UP000601223">
    <property type="component" value="Unassembled WGS sequence"/>
</dbReference>
<gene>
    <name evidence="5" type="ORF">Cba03nite_72840</name>
</gene>
<evidence type="ECO:0000313" key="5">
    <source>
        <dbReference type="EMBL" id="GIF85935.1"/>
    </source>
</evidence>
<evidence type="ECO:0000256" key="1">
    <source>
        <dbReference type="ARBA" id="ARBA00008791"/>
    </source>
</evidence>
<comment type="caution">
    <text evidence="5">The sequence shown here is derived from an EMBL/GenBank/DDBJ whole genome shotgun (WGS) entry which is preliminary data.</text>
</comment>
<dbReference type="RefSeq" id="WP_203756512.1">
    <property type="nucleotide sequence ID" value="NZ_BONF01000055.1"/>
</dbReference>
<dbReference type="Gene3D" id="3.40.50.620">
    <property type="entry name" value="HUPs"/>
    <property type="match status" value="2"/>
</dbReference>
<dbReference type="PANTHER" id="PTHR46268:SF27">
    <property type="entry name" value="UNIVERSAL STRESS PROTEIN RV2623"/>
    <property type="match status" value="1"/>
</dbReference>
<reference evidence="5 6" key="1">
    <citation type="submission" date="2021-01" db="EMBL/GenBank/DDBJ databases">
        <title>Whole genome shotgun sequence of Catellatospora bangladeshensis NBRC 107357.</title>
        <authorList>
            <person name="Komaki H."/>
            <person name="Tamura T."/>
        </authorList>
    </citation>
    <scope>NUCLEOTIDE SEQUENCE [LARGE SCALE GENOMIC DNA]</scope>
    <source>
        <strain evidence="5 6">NBRC 107357</strain>
    </source>
</reference>
<evidence type="ECO:0000259" key="4">
    <source>
        <dbReference type="Pfam" id="PF00582"/>
    </source>
</evidence>
<dbReference type="InterPro" id="IPR014729">
    <property type="entry name" value="Rossmann-like_a/b/a_fold"/>
</dbReference>
<dbReference type="InterPro" id="IPR006016">
    <property type="entry name" value="UspA"/>
</dbReference>
<dbReference type="GO" id="GO:0005524">
    <property type="term" value="F:ATP binding"/>
    <property type="evidence" value="ECO:0007669"/>
    <property type="project" value="UniProtKB-KW"/>
</dbReference>
<comment type="similarity">
    <text evidence="1">Belongs to the universal stress protein A family.</text>
</comment>
<dbReference type="EMBL" id="BONF01000055">
    <property type="protein sequence ID" value="GIF85935.1"/>
    <property type="molecule type" value="Genomic_DNA"/>
</dbReference>
<protein>
    <submittedName>
        <fullName evidence="5">Universal stress protein</fullName>
    </submittedName>
</protein>
<evidence type="ECO:0000256" key="3">
    <source>
        <dbReference type="ARBA" id="ARBA00022840"/>
    </source>
</evidence>
<dbReference type="PRINTS" id="PR01438">
    <property type="entry name" value="UNVRSLSTRESS"/>
</dbReference>
<keyword evidence="2" id="KW-0547">Nucleotide-binding</keyword>
<accession>A0A8J3JVK3</accession>
<keyword evidence="6" id="KW-1185">Reference proteome</keyword>
<dbReference type="AlphaFoldDB" id="A0A8J3JVK3"/>
<name>A0A8J3JVK3_9ACTN</name>
<dbReference type="Pfam" id="PF00582">
    <property type="entry name" value="Usp"/>
    <property type="match status" value="2"/>
</dbReference>
<dbReference type="SUPFAM" id="SSF52402">
    <property type="entry name" value="Adenine nucleotide alpha hydrolases-like"/>
    <property type="match status" value="2"/>
</dbReference>
<proteinExistence type="inferred from homology"/>